<feature type="compositionally biased region" description="Low complexity" evidence="1">
    <location>
        <begin position="152"/>
        <end position="163"/>
    </location>
</feature>
<reference evidence="2 3" key="1">
    <citation type="journal article" date="2019" name="Nat. Ecol. Evol.">
        <title>Megaphylogeny resolves global patterns of mushroom evolution.</title>
        <authorList>
            <person name="Varga T."/>
            <person name="Krizsan K."/>
            <person name="Foldi C."/>
            <person name="Dima B."/>
            <person name="Sanchez-Garcia M."/>
            <person name="Sanchez-Ramirez S."/>
            <person name="Szollosi G.J."/>
            <person name="Szarkandi J.G."/>
            <person name="Papp V."/>
            <person name="Albert L."/>
            <person name="Andreopoulos W."/>
            <person name="Angelini C."/>
            <person name="Antonin V."/>
            <person name="Barry K.W."/>
            <person name="Bougher N.L."/>
            <person name="Buchanan P."/>
            <person name="Buyck B."/>
            <person name="Bense V."/>
            <person name="Catcheside P."/>
            <person name="Chovatia M."/>
            <person name="Cooper J."/>
            <person name="Damon W."/>
            <person name="Desjardin D."/>
            <person name="Finy P."/>
            <person name="Geml J."/>
            <person name="Haridas S."/>
            <person name="Hughes K."/>
            <person name="Justo A."/>
            <person name="Karasinski D."/>
            <person name="Kautmanova I."/>
            <person name="Kiss B."/>
            <person name="Kocsube S."/>
            <person name="Kotiranta H."/>
            <person name="LaButti K.M."/>
            <person name="Lechner B.E."/>
            <person name="Liimatainen K."/>
            <person name="Lipzen A."/>
            <person name="Lukacs Z."/>
            <person name="Mihaltcheva S."/>
            <person name="Morgado L.N."/>
            <person name="Niskanen T."/>
            <person name="Noordeloos M.E."/>
            <person name="Ohm R.A."/>
            <person name="Ortiz-Santana B."/>
            <person name="Ovrebo C."/>
            <person name="Racz N."/>
            <person name="Riley R."/>
            <person name="Savchenko A."/>
            <person name="Shiryaev A."/>
            <person name="Soop K."/>
            <person name="Spirin V."/>
            <person name="Szebenyi C."/>
            <person name="Tomsovsky M."/>
            <person name="Tulloss R.E."/>
            <person name="Uehling J."/>
            <person name="Grigoriev I.V."/>
            <person name="Vagvolgyi C."/>
            <person name="Papp T."/>
            <person name="Martin F.M."/>
            <person name="Miettinen O."/>
            <person name="Hibbett D.S."/>
            <person name="Nagy L.G."/>
        </authorList>
    </citation>
    <scope>NUCLEOTIDE SEQUENCE [LARGE SCALE GENOMIC DNA]</scope>
    <source>
        <strain evidence="2 3">CBS 962.96</strain>
    </source>
</reference>
<evidence type="ECO:0000313" key="3">
    <source>
        <dbReference type="Proteomes" id="UP000297245"/>
    </source>
</evidence>
<name>A0A4S8MGZ6_DENBC</name>
<dbReference type="AlphaFoldDB" id="A0A4S8MGZ6"/>
<protein>
    <submittedName>
        <fullName evidence="2">Uncharacterized protein</fullName>
    </submittedName>
</protein>
<keyword evidence="3" id="KW-1185">Reference proteome</keyword>
<evidence type="ECO:0000256" key="1">
    <source>
        <dbReference type="SAM" id="MobiDB-lite"/>
    </source>
</evidence>
<sequence length="259" mass="28038">MKATWSEKQSIAPVLLARNFTLGNSQSRAFILVDFPCQTLDLQCCLPDSPGVDPASMQSPNRLGTSTHCLAVYDALNSKTCHYIMYTVAHMRYQAQEIMACSALGGDLLCGGLGYKSGSTMLKGLHKTAEEHYKKGGSIDSVSGKDKDKNGNENNLDGNGSSLGLGSRTVSGFEKSYDSGLIRAERTVGEIEEKVKRGTGSDLVKVPARNSWVVGCMMRRKRKSDKKLVKSKVILNETKEGSVSSCITIGPLCSSFYKC</sequence>
<dbReference type="EMBL" id="ML179089">
    <property type="protein sequence ID" value="THV01509.1"/>
    <property type="molecule type" value="Genomic_DNA"/>
</dbReference>
<organism evidence="2 3">
    <name type="scientific">Dendrothele bispora (strain CBS 962.96)</name>
    <dbReference type="NCBI Taxonomy" id="1314807"/>
    <lineage>
        <taxon>Eukaryota</taxon>
        <taxon>Fungi</taxon>
        <taxon>Dikarya</taxon>
        <taxon>Basidiomycota</taxon>
        <taxon>Agaricomycotina</taxon>
        <taxon>Agaricomycetes</taxon>
        <taxon>Agaricomycetidae</taxon>
        <taxon>Agaricales</taxon>
        <taxon>Agaricales incertae sedis</taxon>
        <taxon>Dendrothele</taxon>
    </lineage>
</organism>
<gene>
    <name evidence="2" type="ORF">K435DRAFT_793309</name>
</gene>
<proteinExistence type="predicted"/>
<evidence type="ECO:0000313" key="2">
    <source>
        <dbReference type="EMBL" id="THV01509.1"/>
    </source>
</evidence>
<dbReference type="Proteomes" id="UP000297245">
    <property type="component" value="Unassembled WGS sequence"/>
</dbReference>
<feature type="region of interest" description="Disordered" evidence="1">
    <location>
        <begin position="135"/>
        <end position="163"/>
    </location>
</feature>
<accession>A0A4S8MGZ6</accession>